<dbReference type="EMBL" id="JBHMCY010000060">
    <property type="protein sequence ID" value="MFB9466086.1"/>
    <property type="molecule type" value="Genomic_DNA"/>
</dbReference>
<evidence type="ECO:0008006" key="5">
    <source>
        <dbReference type="Google" id="ProtNLM"/>
    </source>
</evidence>
<evidence type="ECO:0000256" key="2">
    <source>
        <dbReference type="SAM" id="Phobius"/>
    </source>
</evidence>
<accession>A0ABV5N783</accession>
<organism evidence="3 4">
    <name type="scientific">Streptomyces cinereospinus</name>
    <dbReference type="NCBI Taxonomy" id="285561"/>
    <lineage>
        <taxon>Bacteria</taxon>
        <taxon>Bacillati</taxon>
        <taxon>Actinomycetota</taxon>
        <taxon>Actinomycetes</taxon>
        <taxon>Kitasatosporales</taxon>
        <taxon>Streptomycetaceae</taxon>
        <taxon>Streptomyces</taxon>
    </lineage>
</organism>
<comment type="caution">
    <text evidence="3">The sequence shown here is derived from an EMBL/GenBank/DDBJ whole genome shotgun (WGS) entry which is preliminary data.</text>
</comment>
<feature type="transmembrane region" description="Helical" evidence="2">
    <location>
        <begin position="47"/>
        <end position="71"/>
    </location>
</feature>
<keyword evidence="2" id="KW-0472">Membrane</keyword>
<dbReference type="SUPFAM" id="SSF103473">
    <property type="entry name" value="MFS general substrate transporter"/>
    <property type="match status" value="1"/>
</dbReference>
<sequence length="103" mass="10176">MVARRDGLLAYPAHAARPELVGRYMGAWQAAFGAGTALGPAVRVALWSAWGGAAWLVFGAVALLATAAVAAGMRAGSAVRPGDASEDGAGAGGKAQTGADREP</sequence>
<proteinExistence type="predicted"/>
<keyword evidence="4" id="KW-1185">Reference proteome</keyword>
<protein>
    <recommendedName>
        <fullName evidence="5">MFS transporter</fullName>
    </recommendedName>
</protein>
<name>A0ABV5N783_9ACTN</name>
<evidence type="ECO:0000256" key="1">
    <source>
        <dbReference type="SAM" id="MobiDB-lite"/>
    </source>
</evidence>
<dbReference type="RefSeq" id="WP_381348902.1">
    <property type="nucleotide sequence ID" value="NZ_JBHMCY010000060.1"/>
</dbReference>
<dbReference type="InterPro" id="IPR036259">
    <property type="entry name" value="MFS_trans_sf"/>
</dbReference>
<keyword evidence="2" id="KW-1133">Transmembrane helix</keyword>
<dbReference type="Proteomes" id="UP001589709">
    <property type="component" value="Unassembled WGS sequence"/>
</dbReference>
<reference evidence="3 4" key="1">
    <citation type="submission" date="2024-09" db="EMBL/GenBank/DDBJ databases">
        <authorList>
            <person name="Sun Q."/>
            <person name="Mori K."/>
        </authorList>
    </citation>
    <scope>NUCLEOTIDE SEQUENCE [LARGE SCALE GENOMIC DNA]</scope>
    <source>
        <strain evidence="3 4">JCM 6917</strain>
    </source>
</reference>
<evidence type="ECO:0000313" key="3">
    <source>
        <dbReference type="EMBL" id="MFB9466086.1"/>
    </source>
</evidence>
<gene>
    <name evidence="3" type="ORF">ACFF45_26085</name>
</gene>
<keyword evidence="2" id="KW-0812">Transmembrane</keyword>
<evidence type="ECO:0000313" key="4">
    <source>
        <dbReference type="Proteomes" id="UP001589709"/>
    </source>
</evidence>
<feature type="region of interest" description="Disordered" evidence="1">
    <location>
        <begin position="78"/>
        <end position="103"/>
    </location>
</feature>